<dbReference type="EMBL" id="VSSQ01000250">
    <property type="protein sequence ID" value="MPL88112.1"/>
    <property type="molecule type" value="Genomic_DNA"/>
</dbReference>
<dbReference type="SUPFAM" id="SSF56059">
    <property type="entry name" value="Glutathione synthetase ATP-binding domain-like"/>
    <property type="match status" value="1"/>
</dbReference>
<dbReference type="PROSITE" id="PS50975">
    <property type="entry name" value="ATP_GRASP"/>
    <property type="match status" value="1"/>
</dbReference>
<protein>
    <recommendedName>
        <fullName evidence="1">ATP-grasp domain-containing protein</fullName>
    </recommendedName>
</protein>
<accession>A0A644VBK0</accession>
<dbReference type="InterPro" id="IPR011761">
    <property type="entry name" value="ATP-grasp"/>
</dbReference>
<dbReference type="GO" id="GO:0046872">
    <property type="term" value="F:metal ion binding"/>
    <property type="evidence" value="ECO:0007669"/>
    <property type="project" value="InterPro"/>
</dbReference>
<evidence type="ECO:0000259" key="1">
    <source>
        <dbReference type="PROSITE" id="PS50975"/>
    </source>
</evidence>
<dbReference type="AlphaFoldDB" id="A0A644VBK0"/>
<dbReference type="InterPro" id="IPR003806">
    <property type="entry name" value="ATP-grasp_PylC-type"/>
</dbReference>
<gene>
    <name evidence="2" type="ORF">SDC9_34127</name>
</gene>
<organism evidence="2">
    <name type="scientific">bioreactor metagenome</name>
    <dbReference type="NCBI Taxonomy" id="1076179"/>
    <lineage>
        <taxon>unclassified sequences</taxon>
        <taxon>metagenomes</taxon>
        <taxon>ecological metagenomes</taxon>
    </lineage>
</organism>
<sequence length="239" mass="27347">MFGDDVLDINDYKLIVKPLYGVDCQNMVIISEIEDIKNIKKAFPNKTEVLVQEFIQGINLSVSLISDGKNAIPISLNKQYITINKENQSYIGGELPYNHPKFELAFKIATKAVESIGGIKGFVGVDLIIKNDFIKRDNFIKEADNHIKGKDYIKKDDYFDNESIYFLEINSRFTTPYVGLSKIAKFNIGELIINLLDKKLKISEISKDNTQYKKYIGSNKFDKTVRFKKQGNELNIKIL</sequence>
<dbReference type="Gene3D" id="3.30.470.20">
    <property type="entry name" value="ATP-grasp fold, B domain"/>
    <property type="match status" value="2"/>
</dbReference>
<name>A0A644VBK0_9ZZZZ</name>
<reference evidence="2" key="1">
    <citation type="submission" date="2019-08" db="EMBL/GenBank/DDBJ databases">
        <authorList>
            <person name="Kucharzyk K."/>
            <person name="Murdoch R.W."/>
            <person name="Higgins S."/>
            <person name="Loffler F."/>
        </authorList>
    </citation>
    <scope>NUCLEOTIDE SEQUENCE</scope>
</reference>
<dbReference type="Pfam" id="PF02655">
    <property type="entry name" value="ATP-grasp_3"/>
    <property type="match status" value="1"/>
</dbReference>
<proteinExistence type="predicted"/>
<feature type="domain" description="ATP-grasp" evidence="1">
    <location>
        <begin position="12"/>
        <end position="197"/>
    </location>
</feature>
<comment type="caution">
    <text evidence="2">The sequence shown here is derived from an EMBL/GenBank/DDBJ whole genome shotgun (WGS) entry which is preliminary data.</text>
</comment>
<dbReference type="GO" id="GO:0005524">
    <property type="term" value="F:ATP binding"/>
    <property type="evidence" value="ECO:0007669"/>
    <property type="project" value="InterPro"/>
</dbReference>
<evidence type="ECO:0000313" key="2">
    <source>
        <dbReference type="EMBL" id="MPL88112.1"/>
    </source>
</evidence>